<evidence type="ECO:0000313" key="3">
    <source>
        <dbReference type="Proteomes" id="UP000245802"/>
    </source>
</evidence>
<evidence type="ECO:0000256" key="1">
    <source>
        <dbReference type="SAM" id="MobiDB-lite"/>
    </source>
</evidence>
<dbReference type="Proteomes" id="UP000245802">
    <property type="component" value="Chromosome"/>
</dbReference>
<dbReference type="AlphaFoldDB" id="A0A2Z3GSJ7"/>
<dbReference type="EMBL" id="CP025958">
    <property type="protein sequence ID" value="AWM37359.1"/>
    <property type="molecule type" value="Genomic_DNA"/>
</dbReference>
<proteinExistence type="predicted"/>
<sequence>MLSVPPRNRRGHRAEPGAAPDTAREFVTHRSLGGGGAGELYVRSPSRSGARVRWRCACGPRG</sequence>
<keyword evidence="3" id="KW-1185">Reference proteome</keyword>
<accession>A0A2Z3GSJ7</accession>
<evidence type="ECO:0000313" key="2">
    <source>
        <dbReference type="EMBL" id="AWM37359.1"/>
    </source>
</evidence>
<name>A0A2Z3GSJ7_9BACT</name>
<feature type="region of interest" description="Disordered" evidence="1">
    <location>
        <begin position="1"/>
        <end position="22"/>
    </location>
</feature>
<gene>
    <name evidence="2" type="ORF">C1280_10290</name>
</gene>
<reference evidence="2 3" key="1">
    <citation type="submission" date="2018-01" db="EMBL/GenBank/DDBJ databases">
        <title>G. obscuriglobus.</title>
        <authorList>
            <person name="Franke J."/>
            <person name="Blomberg W."/>
            <person name="Selmecki A."/>
        </authorList>
    </citation>
    <scope>NUCLEOTIDE SEQUENCE [LARGE SCALE GENOMIC DNA]</scope>
    <source>
        <strain evidence="2 3">DSM 5831</strain>
    </source>
</reference>
<protein>
    <submittedName>
        <fullName evidence="2">Uncharacterized protein</fullName>
    </submittedName>
</protein>
<organism evidence="2 3">
    <name type="scientific">Gemmata obscuriglobus</name>
    <dbReference type="NCBI Taxonomy" id="114"/>
    <lineage>
        <taxon>Bacteria</taxon>
        <taxon>Pseudomonadati</taxon>
        <taxon>Planctomycetota</taxon>
        <taxon>Planctomycetia</taxon>
        <taxon>Gemmatales</taxon>
        <taxon>Gemmataceae</taxon>
        <taxon>Gemmata</taxon>
    </lineage>
</organism>
<dbReference type="KEGG" id="gog:C1280_10290"/>